<comment type="function">
    <text evidence="1">Multidrug efflux pump.</text>
</comment>
<feature type="transmembrane region" description="Helical" evidence="13">
    <location>
        <begin position="136"/>
        <end position="153"/>
    </location>
</feature>
<dbReference type="InterPro" id="IPR050222">
    <property type="entry name" value="MATE_MdtK"/>
</dbReference>
<keyword evidence="9 13" id="KW-1133">Transmembrane helix</keyword>
<feature type="transmembrane region" description="Helical" evidence="13">
    <location>
        <begin position="165"/>
        <end position="188"/>
    </location>
</feature>
<feature type="transmembrane region" description="Helical" evidence="13">
    <location>
        <begin position="49"/>
        <end position="82"/>
    </location>
</feature>
<evidence type="ECO:0000256" key="11">
    <source>
        <dbReference type="ARBA" id="ARBA00023136"/>
    </source>
</evidence>
<accession>A0ABS6EUE8</accession>
<keyword evidence="8 13" id="KW-0812">Transmembrane</keyword>
<organism evidence="14 15">
    <name type="scientific">Butyricicoccus intestinisimiae</name>
    <dbReference type="NCBI Taxonomy" id="2841509"/>
    <lineage>
        <taxon>Bacteria</taxon>
        <taxon>Bacillati</taxon>
        <taxon>Bacillota</taxon>
        <taxon>Clostridia</taxon>
        <taxon>Eubacteriales</taxon>
        <taxon>Butyricicoccaceae</taxon>
        <taxon>Butyricicoccus</taxon>
    </lineage>
</organism>
<evidence type="ECO:0000256" key="10">
    <source>
        <dbReference type="ARBA" id="ARBA00023065"/>
    </source>
</evidence>
<comment type="subcellular location">
    <subcellularLocation>
        <location evidence="2">Cell membrane</location>
        <topology evidence="2">Multi-pass membrane protein</topology>
    </subcellularLocation>
</comment>
<feature type="transmembrane region" description="Helical" evidence="13">
    <location>
        <begin position="357"/>
        <end position="378"/>
    </location>
</feature>
<dbReference type="PIRSF" id="PIRSF006603">
    <property type="entry name" value="DinF"/>
    <property type="match status" value="1"/>
</dbReference>
<feature type="transmembrane region" description="Helical" evidence="13">
    <location>
        <begin position="194"/>
        <end position="215"/>
    </location>
</feature>
<evidence type="ECO:0000256" key="4">
    <source>
        <dbReference type="ARBA" id="ARBA00020268"/>
    </source>
</evidence>
<evidence type="ECO:0000313" key="15">
    <source>
        <dbReference type="Proteomes" id="UP000783588"/>
    </source>
</evidence>
<dbReference type="Proteomes" id="UP000783588">
    <property type="component" value="Unassembled WGS sequence"/>
</dbReference>
<dbReference type="PANTHER" id="PTHR43298">
    <property type="entry name" value="MULTIDRUG RESISTANCE PROTEIN NORM-RELATED"/>
    <property type="match status" value="1"/>
</dbReference>
<evidence type="ECO:0000256" key="5">
    <source>
        <dbReference type="ARBA" id="ARBA00022448"/>
    </source>
</evidence>
<dbReference type="NCBIfam" id="TIGR00797">
    <property type="entry name" value="matE"/>
    <property type="match status" value="1"/>
</dbReference>
<evidence type="ECO:0000256" key="7">
    <source>
        <dbReference type="ARBA" id="ARBA00022475"/>
    </source>
</evidence>
<reference evidence="14 15" key="1">
    <citation type="submission" date="2021-06" db="EMBL/GenBank/DDBJ databases">
        <authorList>
            <person name="Sun Q."/>
            <person name="Li D."/>
        </authorList>
    </citation>
    <scope>NUCLEOTIDE SEQUENCE [LARGE SCALE GENOMIC DNA]</scope>
    <source>
        <strain evidence="14 15">MSJd-7</strain>
    </source>
</reference>
<dbReference type="PANTHER" id="PTHR43298:SF2">
    <property type="entry name" value="FMN_FAD EXPORTER YEEO-RELATED"/>
    <property type="match status" value="1"/>
</dbReference>
<feature type="transmembrane region" description="Helical" evidence="13">
    <location>
        <begin position="317"/>
        <end position="337"/>
    </location>
</feature>
<protein>
    <recommendedName>
        <fullName evidence="4">Probable multidrug resistance protein NorM</fullName>
    </recommendedName>
    <alternativeName>
        <fullName evidence="12">Multidrug-efflux transporter</fullName>
    </alternativeName>
</protein>
<keyword evidence="5" id="KW-0813">Transport</keyword>
<evidence type="ECO:0000256" key="8">
    <source>
        <dbReference type="ARBA" id="ARBA00022692"/>
    </source>
</evidence>
<comment type="similarity">
    <text evidence="3">Belongs to the multi antimicrobial extrusion (MATE) (TC 2.A.66.1) family.</text>
</comment>
<proteinExistence type="inferred from homology"/>
<evidence type="ECO:0000256" key="12">
    <source>
        <dbReference type="ARBA" id="ARBA00031636"/>
    </source>
</evidence>
<evidence type="ECO:0000256" key="1">
    <source>
        <dbReference type="ARBA" id="ARBA00003408"/>
    </source>
</evidence>
<keyword evidence="11 13" id="KW-0472">Membrane</keyword>
<keyword evidence="6" id="KW-0050">Antiport</keyword>
<evidence type="ECO:0000256" key="13">
    <source>
        <dbReference type="SAM" id="Phobius"/>
    </source>
</evidence>
<gene>
    <name evidence="14" type="ORF">KQI75_11420</name>
</gene>
<dbReference type="InterPro" id="IPR048279">
    <property type="entry name" value="MdtK-like"/>
</dbReference>
<name>A0ABS6EUE8_9FIRM</name>
<feature type="transmembrane region" description="Helical" evidence="13">
    <location>
        <begin position="12"/>
        <end position="29"/>
    </location>
</feature>
<dbReference type="Pfam" id="PF01554">
    <property type="entry name" value="MatE"/>
    <property type="match status" value="2"/>
</dbReference>
<dbReference type="InterPro" id="IPR002528">
    <property type="entry name" value="MATE_fam"/>
</dbReference>
<evidence type="ECO:0000313" key="14">
    <source>
        <dbReference type="EMBL" id="MBU5491217.1"/>
    </source>
</evidence>
<feature type="transmembrane region" description="Helical" evidence="13">
    <location>
        <begin position="418"/>
        <end position="439"/>
    </location>
</feature>
<keyword evidence="7" id="KW-1003">Cell membrane</keyword>
<feature type="transmembrane region" description="Helical" evidence="13">
    <location>
        <begin position="94"/>
        <end position="116"/>
    </location>
</feature>
<comment type="caution">
    <text evidence="14">The sequence shown here is derived from an EMBL/GenBank/DDBJ whole genome shotgun (WGS) entry which is preliminary data.</text>
</comment>
<sequence length="451" mass="49630">MKRERDLTTGNITTSLWLFALPLMLGNVMQQLYNLVDTWVVGRYIGDTALAAVGSSYTILTFLTSVIIGLCLGSSAFLSIAYGRRDLPAMRNGIFLSCSTIGVLSLCLMLAFYRFLDPIIFFLRVPKETVADMHTYLFYVFFGFFSTFLYNYFSNVLRGIGNSAIPLLFLAVSVVLNIFLDLYCVIVLHWGIMGAALATAASQCVSGIGITVYFLKKFPQYRVTRRDVCWNRENLRSILSLSGCTCLQQSVMNFGILLVQGIVNSFGTAVMAAFAVAVKIDTIAYMPVQDFGNAFSVFVAQNYGAQKSARIASGVRCAFASVAVFCVIISSLVWLCAQPLMQLFVDASSAQVVRIGVQYLQIEGACYIGIGILFLLYGYYRAVNRPQMSVVLTVCSLGTRVALAYLLSGIAVIGVIGIWVSIPIGWFFADAVGIGYYFLLKKRQIHAKRDA</sequence>
<evidence type="ECO:0000256" key="3">
    <source>
        <dbReference type="ARBA" id="ARBA00010199"/>
    </source>
</evidence>
<evidence type="ECO:0000256" key="2">
    <source>
        <dbReference type="ARBA" id="ARBA00004651"/>
    </source>
</evidence>
<dbReference type="RefSeq" id="WP_216470926.1">
    <property type="nucleotide sequence ID" value="NZ_JAHLQI010000006.1"/>
</dbReference>
<dbReference type="EMBL" id="JAHLQI010000006">
    <property type="protein sequence ID" value="MBU5491217.1"/>
    <property type="molecule type" value="Genomic_DNA"/>
</dbReference>
<keyword evidence="10" id="KW-0406">Ion transport</keyword>
<evidence type="ECO:0000256" key="9">
    <source>
        <dbReference type="ARBA" id="ARBA00022989"/>
    </source>
</evidence>
<feature type="transmembrane region" description="Helical" evidence="13">
    <location>
        <begin position="390"/>
        <end position="412"/>
    </location>
</feature>
<keyword evidence="15" id="KW-1185">Reference proteome</keyword>
<evidence type="ECO:0000256" key="6">
    <source>
        <dbReference type="ARBA" id="ARBA00022449"/>
    </source>
</evidence>
<dbReference type="CDD" id="cd13138">
    <property type="entry name" value="MATE_yoeA_like"/>
    <property type="match status" value="1"/>
</dbReference>